<feature type="compositionally biased region" description="Basic and acidic residues" evidence="1">
    <location>
        <begin position="138"/>
        <end position="147"/>
    </location>
</feature>
<feature type="region of interest" description="Disordered" evidence="1">
    <location>
        <begin position="121"/>
        <end position="147"/>
    </location>
</feature>
<name>A0ABT8C067_9VIBR</name>
<dbReference type="EMBL" id="JAUFQC010000027">
    <property type="protein sequence ID" value="MDN3612462.1"/>
    <property type="molecule type" value="Genomic_DNA"/>
</dbReference>
<comment type="caution">
    <text evidence="3">The sequence shown here is derived from an EMBL/GenBank/DDBJ whole genome shotgun (WGS) entry which is preliminary data.</text>
</comment>
<evidence type="ECO:0000313" key="4">
    <source>
        <dbReference type="Proteomes" id="UP001238540"/>
    </source>
</evidence>
<gene>
    <name evidence="3" type="ORF">QWZ16_22950</name>
</gene>
<keyword evidence="2" id="KW-1133">Transmembrane helix</keyword>
<protein>
    <submittedName>
        <fullName evidence="3">DUF2850 domain-containing protein</fullName>
    </submittedName>
</protein>
<evidence type="ECO:0000256" key="2">
    <source>
        <dbReference type="SAM" id="Phobius"/>
    </source>
</evidence>
<organism evidence="3 4">
    <name type="scientific">Vibrio ostreicida</name>
    <dbReference type="NCBI Taxonomy" id="526588"/>
    <lineage>
        <taxon>Bacteria</taxon>
        <taxon>Pseudomonadati</taxon>
        <taxon>Pseudomonadota</taxon>
        <taxon>Gammaproteobacteria</taxon>
        <taxon>Vibrionales</taxon>
        <taxon>Vibrionaceae</taxon>
        <taxon>Vibrio</taxon>
    </lineage>
</organism>
<reference evidence="4" key="1">
    <citation type="journal article" date="2019" name="Int. J. Syst. Evol. Microbiol.">
        <title>The Global Catalogue of Microorganisms (GCM) 10K type strain sequencing project: providing services to taxonomists for standard genome sequencing and annotation.</title>
        <authorList>
            <consortium name="The Broad Institute Genomics Platform"/>
            <consortium name="The Broad Institute Genome Sequencing Center for Infectious Disease"/>
            <person name="Wu L."/>
            <person name="Ma J."/>
        </authorList>
    </citation>
    <scope>NUCLEOTIDE SEQUENCE [LARGE SCALE GENOMIC DNA]</scope>
    <source>
        <strain evidence="4">CECT 7398</strain>
    </source>
</reference>
<evidence type="ECO:0000256" key="1">
    <source>
        <dbReference type="SAM" id="MobiDB-lite"/>
    </source>
</evidence>
<keyword evidence="4" id="KW-1185">Reference proteome</keyword>
<feature type="transmembrane region" description="Helical" evidence="2">
    <location>
        <begin position="9"/>
        <end position="30"/>
    </location>
</feature>
<accession>A0ABT8C067</accession>
<sequence length="147" mass="16545">MPNHATLKLIFSTLFVVLAIAFSSLLYISYEDYVNPNNVYGRWLEIGTPGYNTEVMAFNEIGVFRNGRLIATTFTFDGQEITVTTGNGNYIYAISGTFDSPQLRRLQPNSPTQRFIKEGYEKTVNDQSGGQAKQRRAALSDHFSDKK</sequence>
<dbReference type="InterPro" id="IPR021271">
    <property type="entry name" value="DUF2850"/>
</dbReference>
<dbReference type="Pfam" id="PF11012">
    <property type="entry name" value="DUF2850"/>
    <property type="match status" value="1"/>
</dbReference>
<proteinExistence type="predicted"/>
<keyword evidence="2" id="KW-0812">Transmembrane</keyword>
<keyword evidence="2" id="KW-0472">Membrane</keyword>
<dbReference type="Proteomes" id="UP001238540">
    <property type="component" value="Unassembled WGS sequence"/>
</dbReference>
<evidence type="ECO:0000313" key="3">
    <source>
        <dbReference type="EMBL" id="MDN3612462.1"/>
    </source>
</evidence>
<dbReference type="RefSeq" id="WP_076589281.1">
    <property type="nucleotide sequence ID" value="NZ_JABEYA020000015.1"/>
</dbReference>